<evidence type="ECO:0000256" key="1">
    <source>
        <dbReference type="SAM" id="MobiDB-lite"/>
    </source>
</evidence>
<dbReference type="AlphaFoldDB" id="A0A4Q1KG53"/>
<reference evidence="3" key="1">
    <citation type="submission" date="2019-01" db="EMBL/GenBank/DDBJ databases">
        <title>Cytophagaceae bacterium strain CAR-16.</title>
        <authorList>
            <person name="Chen W.-M."/>
        </authorList>
    </citation>
    <scope>NUCLEOTIDE SEQUENCE [LARGE SCALE GENOMIC DNA]</scope>
    <source>
        <strain evidence="3">CHR27</strain>
    </source>
</reference>
<evidence type="ECO:0000313" key="2">
    <source>
        <dbReference type="EMBL" id="RXR28651.1"/>
    </source>
</evidence>
<gene>
    <name evidence="2" type="ORF">EQG66_09805</name>
</gene>
<dbReference type="RefSeq" id="WP_129404398.1">
    <property type="nucleotide sequence ID" value="NZ_SBKP01000008.1"/>
</dbReference>
<dbReference type="Proteomes" id="UP000290958">
    <property type="component" value="Unassembled WGS sequence"/>
</dbReference>
<feature type="region of interest" description="Disordered" evidence="1">
    <location>
        <begin position="104"/>
        <end position="123"/>
    </location>
</feature>
<evidence type="ECO:0000313" key="3">
    <source>
        <dbReference type="Proteomes" id="UP000290958"/>
    </source>
</evidence>
<sequence length="123" mass="13196">MADTQPISASDMPAGEYAIVEALGHRTLVGRVTEIERFGTKMLQVEPLFGDVMLGPVLLGGGSIYQFTPCSATIAYARRPQQTYQLPPSVAAVVPPIALPSNEELPSFLVEDDDEADWSDSDG</sequence>
<comment type="caution">
    <text evidence="2">The sequence shown here is derived from an EMBL/GenBank/DDBJ whole genome shotgun (WGS) entry which is preliminary data.</text>
</comment>
<dbReference type="EMBL" id="SBKP01000008">
    <property type="protein sequence ID" value="RXR28651.1"/>
    <property type="molecule type" value="Genomic_DNA"/>
</dbReference>
<dbReference type="OrthoDB" id="7999080at2"/>
<accession>A0A4Q1KG53</accession>
<feature type="compositionally biased region" description="Acidic residues" evidence="1">
    <location>
        <begin position="110"/>
        <end position="123"/>
    </location>
</feature>
<keyword evidence="3" id="KW-1185">Reference proteome</keyword>
<organism evidence="2 3">
    <name type="scientific">Sphingobium fluviale</name>
    <dbReference type="NCBI Taxonomy" id="2506423"/>
    <lineage>
        <taxon>Bacteria</taxon>
        <taxon>Pseudomonadati</taxon>
        <taxon>Pseudomonadota</taxon>
        <taxon>Alphaproteobacteria</taxon>
        <taxon>Sphingomonadales</taxon>
        <taxon>Sphingomonadaceae</taxon>
        <taxon>Sphingobium</taxon>
    </lineage>
</organism>
<protein>
    <submittedName>
        <fullName evidence="2">Uncharacterized protein</fullName>
    </submittedName>
</protein>
<proteinExistence type="predicted"/>
<name>A0A4Q1KG53_9SPHN</name>